<dbReference type="Proteomes" id="UP000674318">
    <property type="component" value="Unassembled WGS sequence"/>
</dbReference>
<dbReference type="KEGG" id="phet:94286789"/>
<feature type="transmembrane region" description="Helical" evidence="1">
    <location>
        <begin position="277"/>
        <end position="299"/>
    </location>
</feature>
<feature type="transmembrane region" description="Helical" evidence="1">
    <location>
        <begin position="376"/>
        <end position="399"/>
    </location>
</feature>
<feature type="transmembrane region" description="Helical" evidence="1">
    <location>
        <begin position="516"/>
        <end position="539"/>
    </location>
</feature>
<feature type="transmembrane region" description="Helical" evidence="1">
    <location>
        <begin position="61"/>
        <end position="91"/>
    </location>
</feature>
<dbReference type="GeneID" id="94286789"/>
<evidence type="ECO:0000313" key="3">
    <source>
        <dbReference type="Proteomes" id="UP000674318"/>
    </source>
</evidence>
<reference evidence="2 3" key="1">
    <citation type="submission" date="2021-02" db="EMBL/GenBank/DDBJ databases">
        <title>Porcisia hertigi Genome sequencing and assembly.</title>
        <authorList>
            <person name="Almutairi H."/>
            <person name="Gatherer D."/>
        </authorList>
    </citation>
    <scope>NUCLEOTIDE SEQUENCE [LARGE SCALE GENOMIC DNA]</scope>
    <source>
        <strain evidence="2 3">C119</strain>
    </source>
</reference>
<feature type="transmembrane region" description="Helical" evidence="1">
    <location>
        <begin position="344"/>
        <end position="364"/>
    </location>
</feature>
<organism evidence="2 3">
    <name type="scientific">Porcisia hertigi</name>
    <dbReference type="NCBI Taxonomy" id="2761500"/>
    <lineage>
        <taxon>Eukaryota</taxon>
        <taxon>Discoba</taxon>
        <taxon>Euglenozoa</taxon>
        <taxon>Kinetoplastea</taxon>
        <taxon>Metakinetoplastina</taxon>
        <taxon>Trypanosomatida</taxon>
        <taxon>Trypanosomatidae</taxon>
        <taxon>Leishmaniinae</taxon>
        <taxon>Porcisia</taxon>
    </lineage>
</organism>
<keyword evidence="3" id="KW-1185">Reference proteome</keyword>
<feature type="transmembrane region" description="Helical" evidence="1">
    <location>
        <begin position="134"/>
        <end position="152"/>
    </location>
</feature>
<keyword evidence="1" id="KW-1133">Transmembrane helix</keyword>
<name>A0A836I5B4_9TRYP</name>
<dbReference type="OrthoDB" id="273587at2759"/>
<protein>
    <submittedName>
        <fullName evidence="2">Uncharacterized protein</fullName>
    </submittedName>
</protein>
<feature type="transmembrane region" description="Helical" evidence="1">
    <location>
        <begin position="205"/>
        <end position="224"/>
    </location>
</feature>
<feature type="transmembrane region" description="Helical" evidence="1">
    <location>
        <begin position="173"/>
        <end position="193"/>
    </location>
</feature>
<keyword evidence="1" id="KW-0812">Transmembrane</keyword>
<comment type="caution">
    <text evidence="2">The sequence shown here is derived from an EMBL/GenBank/DDBJ whole genome shotgun (WGS) entry which is preliminary data.</text>
</comment>
<evidence type="ECO:0000313" key="2">
    <source>
        <dbReference type="EMBL" id="KAG5490541.1"/>
    </source>
</evidence>
<keyword evidence="1" id="KW-0472">Membrane</keyword>
<sequence>MACTRKVLLRIGTHRLFTQALHLIFEALFTEYYVHGFLLVVDTRSAKKETSTPNGQWRLCISKLGVCVLVIAQVVHVACSVLHQIGVAAALSKHARTWRLVASQSRIPSDYGLAFVFGLSWWSLRLALVPSAVSFTMATAAIGFFSGSPIAFAQFEAPEMGLRRYKDEGELQLVSRAASVGATLIVLVAALLYDGSSPQQRPLREFHWFILLLCGTAVCGFSGLRRWRRSAQGEGMPSGAHEECGVDSRHISVLGATTTLEFSDFVRQTCQRRSIKALLAVRALHCYASIIVVSFFHLFLALGCASHLSAAMRAVILAFVVAAPSLFAPLHVICVDSVGKKRHVLIMLFGVCAVGFLSLVVAFFTRGAARVAAAPAVGAGYMLTRSIVAIWSCGVLFTLQRLLLDGIRDVLDMVQEDVVEEDTILFGRHTSLAAWTRRLCTVVAVPMESLGCIVTILLLAATKAFEGVLLASLSPPIGNTVTIHTLPVSHRNAAAVALELTALEGAFPAAMAPTKMASTVLALLGLQTSGAAVIMLFVWHRYYNLEGKHLQFVQMAIRKRSVEQSVTLV</sequence>
<proteinExistence type="predicted"/>
<evidence type="ECO:0000256" key="1">
    <source>
        <dbReference type="SAM" id="Phobius"/>
    </source>
</evidence>
<accession>A0A836I5B4</accession>
<gene>
    <name evidence="2" type="ORF">JKF63_00661</name>
</gene>
<feature type="transmembrane region" description="Helical" evidence="1">
    <location>
        <begin position="311"/>
        <end position="332"/>
    </location>
</feature>
<dbReference type="AlphaFoldDB" id="A0A836I5B4"/>
<feature type="transmembrane region" description="Helical" evidence="1">
    <location>
        <begin position="439"/>
        <end position="461"/>
    </location>
</feature>
<dbReference type="EMBL" id="JAFJZO010000036">
    <property type="protein sequence ID" value="KAG5490541.1"/>
    <property type="molecule type" value="Genomic_DNA"/>
</dbReference>
<dbReference type="RefSeq" id="XP_067752869.1">
    <property type="nucleotide sequence ID" value="XM_067896712.1"/>
</dbReference>